<keyword evidence="3" id="KW-0732">Signal</keyword>
<accession>A0A1G6R230</accession>
<feature type="region of interest" description="Disordered" evidence="1">
    <location>
        <begin position="29"/>
        <end position="86"/>
    </location>
</feature>
<reference evidence="7" key="1">
    <citation type="submission" date="2016-10" db="EMBL/GenBank/DDBJ databases">
        <authorList>
            <person name="Varghese N."/>
            <person name="Submissions S."/>
        </authorList>
    </citation>
    <scope>NUCLEOTIDE SEQUENCE [LARGE SCALE GENOMIC DNA]</scope>
    <source>
        <strain evidence="7">IBRC-M 10403</strain>
    </source>
</reference>
<dbReference type="STRING" id="1271860.SAMN05216174_10683"/>
<dbReference type="InterPro" id="IPR048389">
    <property type="entry name" value="YciQ-like_C"/>
</dbReference>
<feature type="signal peptide" evidence="3">
    <location>
        <begin position="1"/>
        <end position="28"/>
    </location>
</feature>
<evidence type="ECO:0000256" key="3">
    <source>
        <dbReference type="SAM" id="SignalP"/>
    </source>
</evidence>
<evidence type="ECO:0000259" key="4">
    <source>
        <dbReference type="Pfam" id="PF09972"/>
    </source>
</evidence>
<feature type="transmembrane region" description="Helical" evidence="2">
    <location>
        <begin position="276"/>
        <end position="295"/>
    </location>
</feature>
<keyword evidence="2" id="KW-0812">Transmembrane</keyword>
<gene>
    <name evidence="6" type="ORF">SAMN05216174_10683</name>
</gene>
<protein>
    <submittedName>
        <fullName evidence="6">Predicted membrane protein</fullName>
    </submittedName>
</protein>
<dbReference type="Proteomes" id="UP000199501">
    <property type="component" value="Unassembled WGS sequence"/>
</dbReference>
<feature type="transmembrane region" description="Helical" evidence="2">
    <location>
        <begin position="435"/>
        <end position="457"/>
    </location>
</feature>
<evidence type="ECO:0000256" key="2">
    <source>
        <dbReference type="SAM" id="Phobius"/>
    </source>
</evidence>
<feature type="compositionally biased region" description="Pro residues" evidence="1">
    <location>
        <begin position="61"/>
        <end position="77"/>
    </location>
</feature>
<keyword evidence="2" id="KW-0472">Membrane</keyword>
<organism evidence="6 7">
    <name type="scientific">Actinokineospora iranica</name>
    <dbReference type="NCBI Taxonomy" id="1271860"/>
    <lineage>
        <taxon>Bacteria</taxon>
        <taxon>Bacillati</taxon>
        <taxon>Actinomycetota</taxon>
        <taxon>Actinomycetes</taxon>
        <taxon>Pseudonocardiales</taxon>
        <taxon>Pseudonocardiaceae</taxon>
        <taxon>Actinokineospora</taxon>
    </lineage>
</organism>
<evidence type="ECO:0000256" key="1">
    <source>
        <dbReference type="SAM" id="MobiDB-lite"/>
    </source>
</evidence>
<dbReference type="Pfam" id="PF09972">
    <property type="entry name" value="DUF2207"/>
    <property type="match status" value="1"/>
</dbReference>
<feature type="domain" description="Predicted membrane protein YciQ-like C-terminal" evidence="5">
    <location>
        <begin position="324"/>
        <end position="541"/>
    </location>
</feature>
<dbReference type="Pfam" id="PF20990">
    <property type="entry name" value="DUF2207_C"/>
    <property type="match status" value="1"/>
</dbReference>
<feature type="chain" id="PRO_5011483444" evidence="3">
    <location>
        <begin position="29"/>
        <end position="588"/>
    </location>
</feature>
<proteinExistence type="predicted"/>
<evidence type="ECO:0000259" key="5">
    <source>
        <dbReference type="Pfam" id="PF20990"/>
    </source>
</evidence>
<evidence type="ECO:0000313" key="7">
    <source>
        <dbReference type="Proteomes" id="UP000199501"/>
    </source>
</evidence>
<feature type="transmembrane region" description="Helical" evidence="2">
    <location>
        <begin position="463"/>
        <end position="483"/>
    </location>
</feature>
<keyword evidence="7" id="KW-1185">Reference proteome</keyword>
<dbReference type="AlphaFoldDB" id="A0A1G6R230"/>
<evidence type="ECO:0000313" key="6">
    <source>
        <dbReference type="EMBL" id="SDC98284.1"/>
    </source>
</evidence>
<name>A0A1G6R230_9PSEU</name>
<keyword evidence="2" id="KW-1133">Transmembrane helix</keyword>
<dbReference type="InterPro" id="IPR018702">
    <property type="entry name" value="DUF2207"/>
</dbReference>
<dbReference type="EMBL" id="FMZZ01000006">
    <property type="protein sequence ID" value="SDC98284.1"/>
    <property type="molecule type" value="Genomic_DNA"/>
</dbReference>
<feature type="domain" description="DUF2207" evidence="4">
    <location>
        <begin position="88"/>
        <end position="210"/>
    </location>
</feature>
<sequence length="588" mass="61205">MGARLSFAAVFMNWGVAAATAAAGMALAAGQPSFPSPPPSAPSIEFPVPKPGPTGSATPPTIDPIPPSGRPGRPTRPPGVGQPVLPRSVNVQLKVERDGSLTVLEQVVVQARQTMTRTAPLRIGDRVFAVRDASVDGNGTAAVNGETFVMSLGEGASTVKYTVDGAIADLGDHLQFRWQVAGGWDTRLVFLRASLLTPKRGSNFVCLAGPSGTEDRCDSAVTDGGGVLRVVQSDLDTAARVDLAADLPAGLVPANARFERAGGAAGPFALTPLTGAGLGLLTLLLLGGFAALWLARGRDAKALVTEVAPVDLPAKDGDRVTFASPDGVLPGQAGTVVDEKVDARDLSATVVDLAVRNYLWITESGGDWQIVRRNPADDSLTSYERALYDALLPSGAESVTLSALRATPPDLAPVRSALYADAIGRGWLGRHPDSFGRWGVAGAAVVVLGAAATVLLALTGGPALLGVALVIGGVALMLGARLMPVRTERGSVLVQQVRGVLGYLREARPDAVPVADREMVFSRSLPYAVALGETEQWLTRFANLDSSADGTPGMYWYATQDEAAARDHRRFTAQFQAFLAALDEVCAN</sequence>